<dbReference type="InterPro" id="IPR030395">
    <property type="entry name" value="GP_PDE_dom"/>
</dbReference>
<dbReference type="GO" id="GO:0046475">
    <property type="term" value="P:glycerophospholipid catabolic process"/>
    <property type="evidence" value="ECO:0007669"/>
    <property type="project" value="TreeGrafter"/>
</dbReference>
<evidence type="ECO:0000313" key="8">
    <source>
        <dbReference type="Proteomes" id="UP000594263"/>
    </source>
</evidence>
<reference evidence="7" key="1">
    <citation type="submission" date="2021-01" db="UniProtKB">
        <authorList>
            <consortium name="EnsemblPlants"/>
        </authorList>
    </citation>
    <scope>IDENTIFICATION</scope>
</reference>
<dbReference type="GO" id="GO:0006071">
    <property type="term" value="P:glycerol metabolic process"/>
    <property type="evidence" value="ECO:0007669"/>
    <property type="project" value="UniProtKB-KW"/>
</dbReference>
<dbReference type="Gramene" id="Kaladp0019s0069.1.v1.1">
    <property type="protein sequence ID" value="Kaladp0019s0069.1.v1.1"/>
    <property type="gene ID" value="Kaladp0019s0069.v1.1"/>
</dbReference>
<evidence type="ECO:0000256" key="1">
    <source>
        <dbReference type="ARBA" id="ARBA00012247"/>
    </source>
</evidence>
<dbReference type="PANTHER" id="PTHR22958">
    <property type="entry name" value="GLYCEROPHOSPHORYL DIESTER PHOSPHODIESTERASE"/>
    <property type="match status" value="1"/>
</dbReference>
<evidence type="ECO:0000256" key="4">
    <source>
        <dbReference type="ARBA" id="ARBA00047512"/>
    </source>
</evidence>
<comment type="catalytic activity">
    <reaction evidence="4">
        <text>a sn-glycero-3-phosphodiester + H2O = an alcohol + sn-glycerol 3-phosphate + H(+)</text>
        <dbReference type="Rhea" id="RHEA:12969"/>
        <dbReference type="ChEBI" id="CHEBI:15377"/>
        <dbReference type="ChEBI" id="CHEBI:15378"/>
        <dbReference type="ChEBI" id="CHEBI:30879"/>
        <dbReference type="ChEBI" id="CHEBI:57597"/>
        <dbReference type="ChEBI" id="CHEBI:83408"/>
        <dbReference type="EC" id="3.1.4.46"/>
    </reaction>
</comment>
<keyword evidence="8" id="KW-1185">Reference proteome</keyword>
<accession>A0A7N0T2V6</accession>
<protein>
    <recommendedName>
        <fullName evidence="1">glycerophosphodiester phosphodiesterase</fullName>
        <ecNumber evidence="1">3.1.4.46</ecNumber>
    </recommendedName>
</protein>
<dbReference type="InterPro" id="IPR051578">
    <property type="entry name" value="GDPD"/>
</dbReference>
<dbReference type="SUPFAM" id="SSF51695">
    <property type="entry name" value="PLC-like phosphodiesterases"/>
    <property type="match status" value="1"/>
</dbReference>
<name>A0A7N0T2V6_KALFE</name>
<feature type="domain" description="GP-PDE" evidence="6">
    <location>
        <begin position="212"/>
        <end position="251"/>
    </location>
</feature>
<dbReference type="Pfam" id="PF03009">
    <property type="entry name" value="GDPD"/>
    <property type="match status" value="1"/>
</dbReference>
<organism evidence="7 8">
    <name type="scientific">Kalanchoe fedtschenkoi</name>
    <name type="common">Lavender scallops</name>
    <name type="synonym">South American air plant</name>
    <dbReference type="NCBI Taxonomy" id="63787"/>
    <lineage>
        <taxon>Eukaryota</taxon>
        <taxon>Viridiplantae</taxon>
        <taxon>Streptophyta</taxon>
        <taxon>Embryophyta</taxon>
        <taxon>Tracheophyta</taxon>
        <taxon>Spermatophyta</taxon>
        <taxon>Magnoliopsida</taxon>
        <taxon>eudicotyledons</taxon>
        <taxon>Gunneridae</taxon>
        <taxon>Pentapetalae</taxon>
        <taxon>Saxifragales</taxon>
        <taxon>Crassulaceae</taxon>
        <taxon>Kalanchoe</taxon>
    </lineage>
</organism>
<evidence type="ECO:0000259" key="6">
    <source>
        <dbReference type="Pfam" id="PF03009"/>
    </source>
</evidence>
<sequence length="409" mass="45981">MGREVQKRELAEVLGEELEAVVCSVLPERAMQPARSRTTEGMPFCNRQAAAAKPDGPAPMMIGPCTWTHSASIPIIPRLDDDDALFLECSVFLNALLCFLLKYHAVWRGGVEVVEGWRVGEEEERGGPLQELCNTFSAVICLGVCGRRRELLKMMIVGESAQKQNEKREHRAAPSSPAISRVLACNGGLEGSSHFPRPQSRLGHEVASPIREENFILSFNSVSRFPLDYIEFNVQVTKDRYPIIFHDNFIITRHNVINHKMAQSLLRRSKDRNLIEWNVEANDALCTVQETFVTIFHRDLPQALQDGYTTREMALAVVLSGKSMAASVVILGRSPFLSHIISYLLILLLKPTKSNIRMHKMGSLELLSYQHGWFHLEKLNTIRMTPRESTTTTAILSNSSRASGKMEWV</sequence>
<feature type="region of interest" description="Disordered" evidence="5">
    <location>
        <begin position="390"/>
        <end position="409"/>
    </location>
</feature>
<dbReference type="AlphaFoldDB" id="A0A7N0T2V6"/>
<evidence type="ECO:0000313" key="7">
    <source>
        <dbReference type="EnsemblPlants" id="Kaladp0019s0069.1.v1.1"/>
    </source>
</evidence>
<evidence type="ECO:0000256" key="2">
    <source>
        <dbReference type="ARBA" id="ARBA00022798"/>
    </source>
</evidence>
<feature type="compositionally biased region" description="Polar residues" evidence="5">
    <location>
        <begin position="390"/>
        <end position="402"/>
    </location>
</feature>
<evidence type="ECO:0000256" key="3">
    <source>
        <dbReference type="ARBA" id="ARBA00022801"/>
    </source>
</evidence>
<dbReference type="InterPro" id="IPR017946">
    <property type="entry name" value="PLC-like_Pdiesterase_TIM-brl"/>
</dbReference>
<proteinExistence type="predicted"/>
<keyword evidence="3" id="KW-0378">Hydrolase</keyword>
<dbReference type="Proteomes" id="UP000594263">
    <property type="component" value="Unplaced"/>
</dbReference>
<dbReference type="EC" id="3.1.4.46" evidence="1"/>
<evidence type="ECO:0000256" key="5">
    <source>
        <dbReference type="SAM" id="MobiDB-lite"/>
    </source>
</evidence>
<dbReference type="Gene3D" id="3.20.20.190">
    <property type="entry name" value="Phosphatidylinositol (PI) phosphodiesterase"/>
    <property type="match status" value="1"/>
</dbReference>
<dbReference type="EnsemblPlants" id="Kaladp0019s0069.1.v1.1">
    <property type="protein sequence ID" value="Kaladp0019s0069.1.v1.1"/>
    <property type="gene ID" value="Kaladp0019s0069.v1.1"/>
</dbReference>
<dbReference type="GO" id="GO:0008889">
    <property type="term" value="F:glycerophosphodiester phosphodiesterase activity"/>
    <property type="evidence" value="ECO:0007669"/>
    <property type="project" value="UniProtKB-EC"/>
</dbReference>
<keyword evidence="2" id="KW-0319">Glycerol metabolism</keyword>
<dbReference type="PANTHER" id="PTHR22958:SF1">
    <property type="entry name" value="GLYCEROPHOSPHOCHOLINE PHOSPHODIESTERASE GPCPD1"/>
    <property type="match status" value="1"/>
</dbReference>